<dbReference type="EMBL" id="JAPMOS010000049">
    <property type="protein sequence ID" value="KAJ4457313.1"/>
    <property type="molecule type" value="Genomic_DNA"/>
</dbReference>
<dbReference type="InterPro" id="IPR011992">
    <property type="entry name" value="EF-hand-dom_pair"/>
</dbReference>
<reference evidence="3" key="1">
    <citation type="journal article" date="2022" name="bioRxiv">
        <title>Genomics of Preaxostyla Flagellates Illuminates Evolutionary Transitions and the Path Towards Mitochondrial Loss.</title>
        <authorList>
            <person name="Novak L.V.F."/>
            <person name="Treitli S.C."/>
            <person name="Pyrih J."/>
            <person name="Halakuc P."/>
            <person name="Pipaliya S.V."/>
            <person name="Vacek V."/>
            <person name="Brzon O."/>
            <person name="Soukal P."/>
            <person name="Eme L."/>
            <person name="Dacks J.B."/>
            <person name="Karnkowska A."/>
            <person name="Elias M."/>
            <person name="Hampl V."/>
        </authorList>
    </citation>
    <scope>NUCLEOTIDE SEQUENCE</scope>
    <source>
        <strain evidence="3">RCP-MX</strain>
    </source>
</reference>
<dbReference type="PROSITE" id="PS50222">
    <property type="entry name" value="EF_HAND_2"/>
    <property type="match status" value="1"/>
</dbReference>
<gene>
    <name evidence="3" type="ORF">PAPYR_7231</name>
</gene>
<dbReference type="InterPro" id="IPR018247">
    <property type="entry name" value="EF_Hand_1_Ca_BS"/>
</dbReference>
<protein>
    <recommendedName>
        <fullName evidence="2">EF-hand domain-containing protein</fullName>
    </recommendedName>
</protein>
<dbReference type="Gene3D" id="1.10.238.10">
    <property type="entry name" value="EF-hand"/>
    <property type="match status" value="1"/>
</dbReference>
<feature type="domain" description="EF-hand" evidence="2">
    <location>
        <begin position="23"/>
        <end position="58"/>
    </location>
</feature>
<comment type="caution">
    <text evidence="3">The sequence shown here is derived from an EMBL/GenBank/DDBJ whole genome shotgun (WGS) entry which is preliminary data.</text>
</comment>
<name>A0ABQ8UEY1_9EUKA</name>
<proteinExistence type="predicted"/>
<dbReference type="SUPFAM" id="SSF47473">
    <property type="entry name" value="EF-hand"/>
    <property type="match status" value="1"/>
</dbReference>
<dbReference type="InterPro" id="IPR002048">
    <property type="entry name" value="EF_hand_dom"/>
</dbReference>
<dbReference type="Proteomes" id="UP001141327">
    <property type="component" value="Unassembled WGS sequence"/>
</dbReference>
<dbReference type="SMART" id="SM00054">
    <property type="entry name" value="EFh"/>
    <property type="match status" value="2"/>
</dbReference>
<evidence type="ECO:0000313" key="4">
    <source>
        <dbReference type="Proteomes" id="UP001141327"/>
    </source>
</evidence>
<evidence type="ECO:0000256" key="1">
    <source>
        <dbReference type="ARBA" id="ARBA00022837"/>
    </source>
</evidence>
<dbReference type="PROSITE" id="PS00018">
    <property type="entry name" value="EF_HAND_1"/>
    <property type="match status" value="1"/>
</dbReference>
<evidence type="ECO:0000313" key="3">
    <source>
        <dbReference type="EMBL" id="KAJ4457313.1"/>
    </source>
</evidence>
<dbReference type="Pfam" id="PF13499">
    <property type="entry name" value="EF-hand_7"/>
    <property type="match status" value="1"/>
</dbReference>
<sequence length="116" mass="13291">MGNSPSFQQLKRINERLAQDIIPSSEEVRAIFQLYDKSGDGVLQRDEGMVFCRQVIDLTILRVQEKMSGELGQAMVDELRARKDQYATQAFNQGDSSKDGLLQFDEFYQAILNLRK</sequence>
<accession>A0ABQ8UEY1</accession>
<keyword evidence="1" id="KW-0106">Calcium</keyword>
<organism evidence="3 4">
    <name type="scientific">Paratrimastix pyriformis</name>
    <dbReference type="NCBI Taxonomy" id="342808"/>
    <lineage>
        <taxon>Eukaryota</taxon>
        <taxon>Metamonada</taxon>
        <taxon>Preaxostyla</taxon>
        <taxon>Paratrimastigidae</taxon>
        <taxon>Paratrimastix</taxon>
    </lineage>
</organism>
<evidence type="ECO:0000259" key="2">
    <source>
        <dbReference type="PROSITE" id="PS50222"/>
    </source>
</evidence>
<keyword evidence="4" id="KW-1185">Reference proteome</keyword>